<accession>A0ACC2H285</accession>
<comment type="caution">
    <text evidence="1">The sequence shown here is derived from an EMBL/GenBank/DDBJ whole genome shotgun (WGS) entry which is preliminary data.</text>
</comment>
<protein>
    <submittedName>
        <fullName evidence="1">Uncharacterized protein</fullName>
    </submittedName>
</protein>
<name>A0ACC2H285_DALPE</name>
<evidence type="ECO:0000313" key="1">
    <source>
        <dbReference type="EMBL" id="KAJ8009785.1"/>
    </source>
</evidence>
<organism evidence="1 2">
    <name type="scientific">Dallia pectoralis</name>
    <name type="common">Alaska blackfish</name>
    <dbReference type="NCBI Taxonomy" id="75939"/>
    <lineage>
        <taxon>Eukaryota</taxon>
        <taxon>Metazoa</taxon>
        <taxon>Chordata</taxon>
        <taxon>Craniata</taxon>
        <taxon>Vertebrata</taxon>
        <taxon>Euteleostomi</taxon>
        <taxon>Actinopterygii</taxon>
        <taxon>Neopterygii</taxon>
        <taxon>Teleostei</taxon>
        <taxon>Protacanthopterygii</taxon>
        <taxon>Esociformes</taxon>
        <taxon>Umbridae</taxon>
        <taxon>Dallia</taxon>
    </lineage>
</organism>
<dbReference type="EMBL" id="CM055733">
    <property type="protein sequence ID" value="KAJ8009785.1"/>
    <property type="molecule type" value="Genomic_DNA"/>
</dbReference>
<reference evidence="1" key="1">
    <citation type="submission" date="2021-05" db="EMBL/GenBank/DDBJ databases">
        <authorList>
            <person name="Pan Q."/>
            <person name="Jouanno E."/>
            <person name="Zahm M."/>
            <person name="Klopp C."/>
            <person name="Cabau C."/>
            <person name="Louis A."/>
            <person name="Berthelot C."/>
            <person name="Parey E."/>
            <person name="Roest Crollius H."/>
            <person name="Montfort J."/>
            <person name="Robinson-Rechavi M."/>
            <person name="Bouchez O."/>
            <person name="Lampietro C."/>
            <person name="Lopez Roques C."/>
            <person name="Donnadieu C."/>
            <person name="Postlethwait J."/>
            <person name="Bobe J."/>
            <person name="Dillon D."/>
            <person name="Chandos A."/>
            <person name="von Hippel F."/>
            <person name="Guiguen Y."/>
        </authorList>
    </citation>
    <scope>NUCLEOTIDE SEQUENCE</scope>
    <source>
        <strain evidence="1">YG-Jan2019</strain>
    </source>
</reference>
<gene>
    <name evidence="1" type="ORF">DPEC_G00067820</name>
</gene>
<keyword evidence="2" id="KW-1185">Reference proteome</keyword>
<evidence type="ECO:0000313" key="2">
    <source>
        <dbReference type="Proteomes" id="UP001157502"/>
    </source>
</evidence>
<proteinExistence type="predicted"/>
<sequence length="143" mass="16310">MSLGTAWHELTLQEMICLTSGKPLTELAREYEKKPDRVQLLIIDQSATGVLPESLTPPRPSAQDDLESYVILKWCPWFSRTFGVLSDAHLNMLTIRLLRLNTDETPVLLELLTAVSLVLKQPNAPHPPTCRHTYRAERFLFRS</sequence>
<dbReference type="Proteomes" id="UP001157502">
    <property type="component" value="Chromosome 6"/>
</dbReference>